<evidence type="ECO:0000256" key="1">
    <source>
        <dbReference type="SAM" id="MobiDB-lite"/>
    </source>
</evidence>
<proteinExistence type="predicted"/>
<dbReference type="AlphaFoldDB" id="A0AAD7BBW4"/>
<protein>
    <recommendedName>
        <fullName evidence="4">FAD/NAD(P)-binding domain-containing protein</fullName>
    </recommendedName>
</protein>
<evidence type="ECO:0000313" key="2">
    <source>
        <dbReference type="EMBL" id="KAJ7616508.1"/>
    </source>
</evidence>
<evidence type="ECO:0008006" key="4">
    <source>
        <dbReference type="Google" id="ProtNLM"/>
    </source>
</evidence>
<dbReference type="InterPro" id="IPR036188">
    <property type="entry name" value="FAD/NAD-bd_sf"/>
</dbReference>
<dbReference type="Gene3D" id="3.50.50.60">
    <property type="entry name" value="FAD/NAD(P)-binding domain"/>
    <property type="match status" value="1"/>
</dbReference>
<accession>A0AAD7BBW4</accession>
<name>A0AAD7BBW4_9AGAR</name>
<comment type="caution">
    <text evidence="2">The sequence shown here is derived from an EMBL/GenBank/DDBJ whole genome shotgun (WGS) entry which is preliminary data.</text>
</comment>
<dbReference type="Proteomes" id="UP001221142">
    <property type="component" value="Unassembled WGS sequence"/>
</dbReference>
<feature type="region of interest" description="Disordered" evidence="1">
    <location>
        <begin position="1"/>
        <end position="22"/>
    </location>
</feature>
<reference evidence="2" key="1">
    <citation type="submission" date="2023-03" db="EMBL/GenBank/DDBJ databases">
        <title>Massive genome expansion in bonnet fungi (Mycena s.s.) driven by repeated elements and novel gene families across ecological guilds.</title>
        <authorList>
            <consortium name="Lawrence Berkeley National Laboratory"/>
            <person name="Harder C.B."/>
            <person name="Miyauchi S."/>
            <person name="Viragh M."/>
            <person name="Kuo A."/>
            <person name="Thoen E."/>
            <person name="Andreopoulos B."/>
            <person name="Lu D."/>
            <person name="Skrede I."/>
            <person name="Drula E."/>
            <person name="Henrissat B."/>
            <person name="Morin E."/>
            <person name="Kohler A."/>
            <person name="Barry K."/>
            <person name="LaButti K."/>
            <person name="Morin E."/>
            <person name="Salamov A."/>
            <person name="Lipzen A."/>
            <person name="Mereny Z."/>
            <person name="Hegedus B."/>
            <person name="Baldrian P."/>
            <person name="Stursova M."/>
            <person name="Weitz H."/>
            <person name="Taylor A."/>
            <person name="Grigoriev I.V."/>
            <person name="Nagy L.G."/>
            <person name="Martin F."/>
            <person name="Kauserud H."/>
        </authorList>
    </citation>
    <scope>NUCLEOTIDE SEQUENCE</scope>
    <source>
        <strain evidence="2">9284</strain>
    </source>
</reference>
<organism evidence="2 3">
    <name type="scientific">Roridomyces roridus</name>
    <dbReference type="NCBI Taxonomy" id="1738132"/>
    <lineage>
        <taxon>Eukaryota</taxon>
        <taxon>Fungi</taxon>
        <taxon>Dikarya</taxon>
        <taxon>Basidiomycota</taxon>
        <taxon>Agaricomycotina</taxon>
        <taxon>Agaricomycetes</taxon>
        <taxon>Agaricomycetidae</taxon>
        <taxon>Agaricales</taxon>
        <taxon>Marasmiineae</taxon>
        <taxon>Mycenaceae</taxon>
        <taxon>Roridomyces</taxon>
    </lineage>
</organism>
<keyword evidence="3" id="KW-1185">Reference proteome</keyword>
<gene>
    <name evidence="2" type="ORF">FB45DRAFT_934378</name>
</gene>
<feature type="compositionally biased region" description="Basic and acidic residues" evidence="1">
    <location>
        <begin position="54"/>
        <end position="70"/>
    </location>
</feature>
<sequence>MTLGSARSALSSQRFKATPKSGHAFLACRQRTRFSSDRLPLMPPPSGPIASPRKHGDPRNRRLSLPEHTHTKNDKTVLILGRGVAGVIAARTLPSTNITNFLIIEARVVFAYPLAILRSI</sequence>
<evidence type="ECO:0000313" key="3">
    <source>
        <dbReference type="Proteomes" id="UP001221142"/>
    </source>
</evidence>
<dbReference type="EMBL" id="JARKIF010000022">
    <property type="protein sequence ID" value="KAJ7616508.1"/>
    <property type="molecule type" value="Genomic_DNA"/>
</dbReference>
<feature type="region of interest" description="Disordered" evidence="1">
    <location>
        <begin position="35"/>
        <end position="70"/>
    </location>
</feature>